<keyword evidence="8" id="KW-0732">Signal</keyword>
<keyword evidence="6 7" id="KW-0998">Cell outer membrane</keyword>
<dbReference type="Gene3D" id="2.40.170.20">
    <property type="entry name" value="TonB-dependent receptor, beta-barrel domain"/>
    <property type="match status" value="1"/>
</dbReference>
<proteinExistence type="inferred from homology"/>
<evidence type="ECO:0000313" key="10">
    <source>
        <dbReference type="EMBL" id="MDN3708266.1"/>
    </source>
</evidence>
<evidence type="ECO:0000256" key="3">
    <source>
        <dbReference type="ARBA" id="ARBA00022452"/>
    </source>
</evidence>
<evidence type="ECO:0000256" key="5">
    <source>
        <dbReference type="ARBA" id="ARBA00023136"/>
    </source>
</evidence>
<dbReference type="Gene3D" id="2.170.130.10">
    <property type="entry name" value="TonB-dependent receptor, plug domain"/>
    <property type="match status" value="1"/>
</dbReference>
<evidence type="ECO:0000256" key="8">
    <source>
        <dbReference type="SAM" id="SignalP"/>
    </source>
</evidence>
<dbReference type="InterPro" id="IPR023997">
    <property type="entry name" value="TonB-dep_OMP_SusC/RagA_CS"/>
</dbReference>
<dbReference type="Pfam" id="PF13715">
    <property type="entry name" value="CarbopepD_reg_2"/>
    <property type="match status" value="1"/>
</dbReference>
<evidence type="ECO:0000259" key="9">
    <source>
        <dbReference type="Pfam" id="PF07715"/>
    </source>
</evidence>
<reference evidence="11" key="1">
    <citation type="journal article" date="2019" name="Int. J. Syst. Evol. Microbiol.">
        <title>The Global Catalogue of Microorganisms (GCM) 10K type strain sequencing project: providing services to taxonomists for standard genome sequencing and annotation.</title>
        <authorList>
            <consortium name="The Broad Institute Genomics Platform"/>
            <consortium name="The Broad Institute Genome Sequencing Center for Infectious Disease"/>
            <person name="Wu L."/>
            <person name="Ma J."/>
        </authorList>
    </citation>
    <scope>NUCLEOTIDE SEQUENCE [LARGE SCALE GENOMIC DNA]</scope>
    <source>
        <strain evidence="11">CECT 7184</strain>
    </source>
</reference>
<comment type="similarity">
    <text evidence="7">Belongs to the TonB-dependent receptor family.</text>
</comment>
<sequence>MKSKFTWILTLFLVFTVQMSFAQEKTVTGVVTAKDYGDPVPGASVMIEGTKFGVETDMEGRYSLKAKPGDRLIVKFTGFKDAKVTVGSSNTLNISIVEEAAEELENLVIDVYRTTSKPKSAVAASTVTSKTIEGRPNASFIQTLQGQVPGLNISTGSGQPGDNNTTVILRGLGSINGAVEPLYVIDGVPMSSDRFRSLNPNDIDNITVLKDAGATAIYGNRGANGVIVVNTKRASFASDLEVKYVGTTGMSFLQDNGYNLMNAKEYRAFERQAYRDYRIGRNVTQAQIDAARDGNWVDVFFRDAIAQNHTLSFSAGSKNLSSYTSVGYADNEGILKNTGLKRFNFRNNLNGKNSDGRLTFGTNISANYSKSNLVTGTGTNGVNQNFFLGAFQSLPYLVPEEYEGTYESIESLINTKYGLVGMPFLLMDKARTSAMKQDEFKLIASGNINYQLSDDWSVGTSLGADYQTINQFSYISTDAFNSRYFAADDQDYYGSIGDINERRVVVTSTTNLRWNKVFNEKHELKMGGYVEYIKAHYKNSSISKEGFDPIFWTPGAATGWIDDMPTNDYYAPTASVSFQNSGLFSYFGTADYDYDTKYGVSLTGRRDASFRFVDDNKWGTFWSVSARWNINNEKFMEGSIFNDLKIRGSYGTAGNQDIAGTGLFGGAYLYETVFASSAGYNKNPSLDLAQLPNRALQWETITSSNIGLDFGIFENRLRGSVDVYRKQTDDLYQGVPLSAINGTTNLMSNFGSLKNEGVEVIVAGDVIRTKNTRLTLNANGSYNKNTVVDIPNEGGEFWNGTSLTGLREGGKIGEFYLTRYAGINPANGNYLFYDKDGNTTETPVDEDRVWTGKSSLPVYQGAFGFDFEHKGFFATASFTFAKDVWRFDNDYFFFTQPSFIGQNNMSGEVRDYWTPTNTGAEFPSLTARNLDYIGDSDYYVKDASYIRLRYATLGYNFNKKDLSFLKLSGLRVFAQAENLVTWTKWKGWDAESNRGVDLGQYPTPRTVSFGVEVQF</sequence>
<evidence type="ECO:0000256" key="2">
    <source>
        <dbReference type="ARBA" id="ARBA00022448"/>
    </source>
</evidence>
<organism evidence="10 11">
    <name type="scientific">Paenimyroides ceti</name>
    <dbReference type="NCBI Taxonomy" id="395087"/>
    <lineage>
        <taxon>Bacteria</taxon>
        <taxon>Pseudomonadati</taxon>
        <taxon>Bacteroidota</taxon>
        <taxon>Flavobacteriia</taxon>
        <taxon>Flavobacteriales</taxon>
        <taxon>Flavobacteriaceae</taxon>
        <taxon>Paenimyroides</taxon>
    </lineage>
</organism>
<feature type="signal peptide" evidence="8">
    <location>
        <begin position="1"/>
        <end position="22"/>
    </location>
</feature>
<evidence type="ECO:0000256" key="1">
    <source>
        <dbReference type="ARBA" id="ARBA00004571"/>
    </source>
</evidence>
<dbReference type="InterPro" id="IPR036942">
    <property type="entry name" value="Beta-barrel_TonB_sf"/>
</dbReference>
<dbReference type="NCBIfam" id="TIGR04056">
    <property type="entry name" value="OMP_RagA_SusC"/>
    <property type="match status" value="1"/>
</dbReference>
<dbReference type="InterPro" id="IPR012910">
    <property type="entry name" value="Plug_dom"/>
</dbReference>
<dbReference type="Proteomes" id="UP001242368">
    <property type="component" value="Unassembled WGS sequence"/>
</dbReference>
<dbReference type="InterPro" id="IPR037066">
    <property type="entry name" value="Plug_dom_sf"/>
</dbReference>
<keyword evidence="3 7" id="KW-1134">Transmembrane beta strand</keyword>
<feature type="domain" description="TonB-dependent receptor plug" evidence="9">
    <location>
        <begin position="119"/>
        <end position="226"/>
    </location>
</feature>
<feature type="chain" id="PRO_5046627387" evidence="8">
    <location>
        <begin position="23"/>
        <end position="1015"/>
    </location>
</feature>
<protein>
    <submittedName>
        <fullName evidence="10">SusC/RagA family TonB-linked outer membrane protein</fullName>
    </submittedName>
</protein>
<comment type="subcellular location">
    <subcellularLocation>
        <location evidence="1 7">Cell outer membrane</location>
        <topology evidence="1 7">Multi-pass membrane protein</topology>
    </subcellularLocation>
</comment>
<name>A0ABT8CVX2_9FLAO</name>
<keyword evidence="11" id="KW-1185">Reference proteome</keyword>
<comment type="caution">
    <text evidence="10">The sequence shown here is derived from an EMBL/GenBank/DDBJ whole genome shotgun (WGS) entry which is preliminary data.</text>
</comment>
<dbReference type="RefSeq" id="WP_290364141.1">
    <property type="nucleotide sequence ID" value="NZ_JAUFQU010000001.1"/>
</dbReference>
<dbReference type="InterPro" id="IPR023996">
    <property type="entry name" value="TonB-dep_OMP_SusC/RagA"/>
</dbReference>
<evidence type="ECO:0000313" key="11">
    <source>
        <dbReference type="Proteomes" id="UP001242368"/>
    </source>
</evidence>
<dbReference type="Gene3D" id="2.60.40.1120">
    <property type="entry name" value="Carboxypeptidase-like, regulatory domain"/>
    <property type="match status" value="1"/>
</dbReference>
<keyword evidence="2 7" id="KW-0813">Transport</keyword>
<dbReference type="EMBL" id="JAUFQU010000001">
    <property type="protein sequence ID" value="MDN3708266.1"/>
    <property type="molecule type" value="Genomic_DNA"/>
</dbReference>
<dbReference type="InterPro" id="IPR008969">
    <property type="entry name" value="CarboxyPept-like_regulatory"/>
</dbReference>
<dbReference type="InterPro" id="IPR039426">
    <property type="entry name" value="TonB-dep_rcpt-like"/>
</dbReference>
<dbReference type="PROSITE" id="PS52016">
    <property type="entry name" value="TONB_DEPENDENT_REC_3"/>
    <property type="match status" value="1"/>
</dbReference>
<evidence type="ECO:0000256" key="4">
    <source>
        <dbReference type="ARBA" id="ARBA00022692"/>
    </source>
</evidence>
<dbReference type="Pfam" id="PF07715">
    <property type="entry name" value="Plug"/>
    <property type="match status" value="1"/>
</dbReference>
<gene>
    <name evidence="10" type="ORF">QW060_14265</name>
</gene>
<dbReference type="SUPFAM" id="SSF49464">
    <property type="entry name" value="Carboxypeptidase regulatory domain-like"/>
    <property type="match status" value="1"/>
</dbReference>
<dbReference type="NCBIfam" id="TIGR04057">
    <property type="entry name" value="SusC_RagA_signa"/>
    <property type="match status" value="1"/>
</dbReference>
<keyword evidence="4 7" id="KW-0812">Transmembrane</keyword>
<evidence type="ECO:0000256" key="6">
    <source>
        <dbReference type="ARBA" id="ARBA00023237"/>
    </source>
</evidence>
<dbReference type="SUPFAM" id="SSF56935">
    <property type="entry name" value="Porins"/>
    <property type="match status" value="1"/>
</dbReference>
<evidence type="ECO:0000256" key="7">
    <source>
        <dbReference type="PROSITE-ProRule" id="PRU01360"/>
    </source>
</evidence>
<keyword evidence="5 7" id="KW-0472">Membrane</keyword>
<accession>A0ABT8CVX2</accession>